<name>A0A2K9AZ24_9GAMM</name>
<dbReference type="AlphaFoldDB" id="A0A2K9AZ24"/>
<reference evidence="1 2" key="1">
    <citation type="submission" date="2017-12" db="EMBL/GenBank/DDBJ databases">
        <title>Kangiella profundi FT102 completed genome.</title>
        <authorList>
            <person name="Xu J."/>
            <person name="Wang J."/>
            <person name="Lu Y."/>
        </authorList>
    </citation>
    <scope>NUCLEOTIDE SEQUENCE [LARGE SCALE GENOMIC DNA]</scope>
    <source>
        <strain evidence="1 2">FT102</strain>
    </source>
</reference>
<organism evidence="1 2">
    <name type="scientific">Kangiella profundi</name>
    <dbReference type="NCBI Taxonomy" id="1561924"/>
    <lineage>
        <taxon>Bacteria</taxon>
        <taxon>Pseudomonadati</taxon>
        <taxon>Pseudomonadota</taxon>
        <taxon>Gammaproteobacteria</taxon>
        <taxon>Kangiellales</taxon>
        <taxon>Kangiellaceae</taxon>
        <taxon>Kangiella</taxon>
    </lineage>
</organism>
<protein>
    <submittedName>
        <fullName evidence="1">Uncharacterized protein</fullName>
    </submittedName>
</protein>
<sequence length="161" mass="17271">MKTISLKRILVATLIVSVFSAAAAVEASDLEESPTGVVNYTINDESFYLVADSSEQQVTTDGELTQITLTETFSNQTEQMIIAEYQPALPNPAALVNYEVTVDSDLGCEPASADNLVIVPGQSVTVTVTYNLVETQLVSFHSTLPTLYAEEVVAPQVAAMH</sequence>
<evidence type="ECO:0000313" key="2">
    <source>
        <dbReference type="Proteomes" id="UP000232693"/>
    </source>
</evidence>
<gene>
    <name evidence="1" type="ORF">CW740_01310</name>
</gene>
<dbReference type="RefSeq" id="WP_106645862.1">
    <property type="nucleotide sequence ID" value="NZ_BMGO01000001.1"/>
</dbReference>
<evidence type="ECO:0000313" key="1">
    <source>
        <dbReference type="EMBL" id="AUD77948.1"/>
    </source>
</evidence>
<dbReference type="KEGG" id="kpd:CW740_01310"/>
<dbReference type="EMBL" id="CP025120">
    <property type="protein sequence ID" value="AUD77948.1"/>
    <property type="molecule type" value="Genomic_DNA"/>
</dbReference>
<accession>A0A2K9AZ24</accession>
<keyword evidence="2" id="KW-1185">Reference proteome</keyword>
<proteinExistence type="predicted"/>
<dbReference type="OrthoDB" id="6195330at2"/>
<dbReference type="Proteomes" id="UP000232693">
    <property type="component" value="Chromosome"/>
</dbReference>